<dbReference type="Proteomes" id="UP000000238">
    <property type="component" value="Chromosome"/>
</dbReference>
<dbReference type="KEGG" id="hch:HCH_02936"/>
<protein>
    <submittedName>
        <fullName evidence="1">Uncharacterized protein</fullName>
    </submittedName>
</protein>
<dbReference type="HOGENOM" id="CLU_1249082_0_0_6"/>
<reference evidence="1 2" key="1">
    <citation type="journal article" date="2005" name="Nucleic Acids Res.">
        <title>Genomic blueprint of Hahella chejuensis, a marine microbe producing an algicidal agent.</title>
        <authorList>
            <person name="Jeong H."/>
            <person name="Yim J.H."/>
            <person name="Lee C."/>
            <person name="Choi S.-H."/>
            <person name="Park Y.K."/>
            <person name="Yoon S.H."/>
            <person name="Hur C.-G."/>
            <person name="Kang H.-Y."/>
            <person name="Kim D."/>
            <person name="Lee H.H."/>
            <person name="Park K.H."/>
            <person name="Park S.-H."/>
            <person name="Park H.-S."/>
            <person name="Lee H.K."/>
            <person name="Oh T.K."/>
            <person name="Kim J.F."/>
        </authorList>
    </citation>
    <scope>NUCLEOTIDE SEQUENCE [LARGE SCALE GENOMIC DNA]</scope>
    <source>
        <strain evidence="1 2">KCTC 2396</strain>
    </source>
</reference>
<dbReference type="EMBL" id="CP000155">
    <property type="protein sequence ID" value="ABC29708.1"/>
    <property type="molecule type" value="Genomic_DNA"/>
</dbReference>
<dbReference type="eggNOG" id="ENOG5032WAQ">
    <property type="taxonomic scope" value="Bacteria"/>
</dbReference>
<gene>
    <name evidence="1" type="ordered locus">HCH_02936</name>
</gene>
<proteinExistence type="predicted"/>
<dbReference type="AlphaFoldDB" id="Q2SI16"/>
<dbReference type="RefSeq" id="WP_011396777.1">
    <property type="nucleotide sequence ID" value="NC_007645.1"/>
</dbReference>
<keyword evidence="2" id="KW-1185">Reference proteome</keyword>
<name>Q2SI16_HAHCH</name>
<evidence type="ECO:0000313" key="1">
    <source>
        <dbReference type="EMBL" id="ABC29708.1"/>
    </source>
</evidence>
<organism evidence="1 2">
    <name type="scientific">Hahella chejuensis (strain KCTC 2396)</name>
    <dbReference type="NCBI Taxonomy" id="349521"/>
    <lineage>
        <taxon>Bacteria</taxon>
        <taxon>Pseudomonadati</taxon>
        <taxon>Pseudomonadota</taxon>
        <taxon>Gammaproteobacteria</taxon>
        <taxon>Oceanospirillales</taxon>
        <taxon>Hahellaceae</taxon>
        <taxon>Hahella</taxon>
    </lineage>
</organism>
<sequence length="214" mass="23576">MTEITLIPVIEILYPAEVKEAEGPAPTGSWQAEPEAWDAYLRRLNRRMGFSDLRSFPLGSRRFPVADLTQTDVALAIDLHLGDTPLQESCGLFGGLVLVEGATPILIPQCCGMLADIASWEALTRPEAFSEPFCLEGHPCPQAVSDSVEVEIQCVEDMEPFELPAPLSYKISRQSLSDGLEEAKRVLNSFAAKVDVWGRERGYPEAADVLLTWQ</sequence>
<dbReference type="STRING" id="349521.HCH_02936"/>
<evidence type="ECO:0000313" key="2">
    <source>
        <dbReference type="Proteomes" id="UP000000238"/>
    </source>
</evidence>
<accession>Q2SI16</accession>
<dbReference type="OrthoDB" id="3478457at2"/>